<keyword evidence="2" id="KW-1185">Reference proteome</keyword>
<reference evidence="1" key="2">
    <citation type="submission" date="2019-01" db="EMBL/GenBank/DDBJ databases">
        <authorList>
            <person name="Graves T."/>
            <person name="Eichler E.E."/>
            <person name="Wilson R.K."/>
        </authorList>
    </citation>
    <scope>NUCLEOTIDE SEQUENCE [LARGE SCALE GENOMIC DNA]</scope>
    <source>
        <strain evidence="1">17573</strain>
    </source>
</reference>
<dbReference type="PANTHER" id="PTHR12138">
    <property type="entry name" value="PRIMATE-EXPANDED PROTEIN FAMILY"/>
    <property type="match status" value="1"/>
</dbReference>
<dbReference type="Proteomes" id="UP000006718">
    <property type="component" value="Chromosome 11"/>
</dbReference>
<dbReference type="InParanoid" id="A0A5F8AQP0"/>
<dbReference type="PRINTS" id="PR02045">
    <property type="entry name" value="F138DOMAIN"/>
</dbReference>
<proteinExistence type="predicted"/>
<protein>
    <submittedName>
        <fullName evidence="1">Uncharacterized protein</fullName>
    </submittedName>
</protein>
<dbReference type="PANTHER" id="PTHR12138:SF162">
    <property type="entry name" value="CHROMOSOME UNDETERMINED SCAFFOLD_275, WHOLE GENOME SHOTGUN SEQUENCE"/>
    <property type="match status" value="1"/>
</dbReference>
<organism evidence="1 2">
    <name type="scientific">Macaca mulatta</name>
    <name type="common">Rhesus macaque</name>
    <dbReference type="NCBI Taxonomy" id="9544"/>
    <lineage>
        <taxon>Eukaryota</taxon>
        <taxon>Metazoa</taxon>
        <taxon>Chordata</taxon>
        <taxon>Craniata</taxon>
        <taxon>Vertebrata</taxon>
        <taxon>Euteleostomi</taxon>
        <taxon>Mammalia</taxon>
        <taxon>Eutheria</taxon>
        <taxon>Euarchontoglires</taxon>
        <taxon>Primates</taxon>
        <taxon>Haplorrhini</taxon>
        <taxon>Catarrhini</taxon>
        <taxon>Cercopithecidae</taxon>
        <taxon>Cercopithecinae</taxon>
        <taxon>Macaca</taxon>
    </lineage>
</organism>
<evidence type="ECO:0000313" key="1">
    <source>
        <dbReference type="Ensembl" id="ENSMMUP00000079703.1"/>
    </source>
</evidence>
<name>A0A5F8AQP0_MACMU</name>
<dbReference type="AlphaFoldDB" id="A0A5F8AQP0"/>
<dbReference type="Bgee" id="ENSMMUG00000053578">
    <property type="expression patterns" value="Expressed in dorsolateral prefrontal cortex and 1 other cell type or tissue"/>
</dbReference>
<reference evidence="2" key="1">
    <citation type="journal article" date="2007" name="Science">
        <title>Evolutionary and biomedical insights from the rhesus macaque genome.</title>
        <authorList>
            <person name="Gibbs R.A."/>
            <person name="Rogers J."/>
            <person name="Katze M.G."/>
            <person name="Bumgarner R."/>
            <person name="Weinstock G.M."/>
            <person name="Mardis E.R."/>
            <person name="Remington K.A."/>
            <person name="Strausberg R.L."/>
            <person name="Venter J.C."/>
            <person name="Wilson R.K."/>
            <person name="Batzer M.A."/>
            <person name="Bustamante C.D."/>
            <person name="Eichler E.E."/>
            <person name="Hahn M.W."/>
            <person name="Hardison R.C."/>
            <person name="Makova K.D."/>
            <person name="Miller W."/>
            <person name="Milosavljevic A."/>
            <person name="Palermo R.E."/>
            <person name="Siepel A."/>
            <person name="Sikela J.M."/>
            <person name="Attaway T."/>
            <person name="Bell S."/>
            <person name="Bernard K.E."/>
            <person name="Buhay C.J."/>
            <person name="Chandrabose M.N."/>
            <person name="Dao M."/>
            <person name="Davis C."/>
            <person name="Delehaunty K.D."/>
            <person name="Ding Y."/>
            <person name="Dinh H.H."/>
            <person name="Dugan-Rocha S."/>
            <person name="Fulton L.A."/>
            <person name="Gabisi R.A."/>
            <person name="Garner T.T."/>
            <person name="Godfrey J."/>
            <person name="Hawes A.C."/>
            <person name="Hernandez J."/>
            <person name="Hines S."/>
            <person name="Holder M."/>
            <person name="Hume J."/>
            <person name="Jhangiani S.N."/>
            <person name="Joshi V."/>
            <person name="Khan Z.M."/>
            <person name="Kirkness E.F."/>
            <person name="Cree A."/>
            <person name="Fowler R.G."/>
            <person name="Lee S."/>
            <person name="Lewis L.R."/>
            <person name="Li Z."/>
            <person name="Liu Y.-S."/>
            <person name="Moore S.M."/>
            <person name="Muzny D."/>
            <person name="Nazareth L.V."/>
            <person name="Ngo D.N."/>
            <person name="Okwuonu G.O."/>
            <person name="Pai G."/>
            <person name="Parker D."/>
            <person name="Paul H.A."/>
            <person name="Pfannkoch C."/>
            <person name="Pohl C.S."/>
            <person name="Rogers Y.-H.C."/>
            <person name="Ruiz S.J."/>
            <person name="Sabo A."/>
            <person name="Santibanez J."/>
            <person name="Schneider B.W."/>
            <person name="Smith S.M."/>
            <person name="Sodergren E."/>
            <person name="Svatek A.F."/>
            <person name="Utterback T.R."/>
            <person name="Vattathil S."/>
            <person name="Warren W."/>
            <person name="White C.S."/>
            <person name="Chinwalla A.T."/>
            <person name="Feng Y."/>
            <person name="Halpern A.L."/>
            <person name="Hillier L.W."/>
            <person name="Huang X."/>
            <person name="Minx P."/>
            <person name="Nelson J.O."/>
            <person name="Pepin K.H."/>
            <person name="Qin X."/>
            <person name="Sutton G.G."/>
            <person name="Venter E."/>
            <person name="Walenz B.P."/>
            <person name="Wallis J.W."/>
            <person name="Worley K.C."/>
            <person name="Yang S.-P."/>
            <person name="Jones S.M."/>
            <person name="Marra M.A."/>
            <person name="Rocchi M."/>
            <person name="Schein J.E."/>
            <person name="Baertsch R."/>
            <person name="Clarke L."/>
            <person name="Csuros M."/>
            <person name="Glasscock J."/>
            <person name="Harris R.A."/>
            <person name="Havlak P."/>
            <person name="Jackson A.R."/>
            <person name="Jiang H."/>
            <person name="Liu Y."/>
            <person name="Messina D.N."/>
            <person name="Shen Y."/>
            <person name="Song H.X.-Z."/>
            <person name="Wylie T."/>
            <person name="Zhang L."/>
            <person name="Birney E."/>
            <person name="Han K."/>
            <person name="Konkel M.K."/>
            <person name="Lee J."/>
            <person name="Smit A.F.A."/>
            <person name="Ullmer B."/>
            <person name="Wang H."/>
            <person name="Xing J."/>
            <person name="Burhans R."/>
            <person name="Cheng Z."/>
            <person name="Karro J.E."/>
            <person name="Ma J."/>
            <person name="Raney B."/>
            <person name="She X."/>
            <person name="Cox M.J."/>
            <person name="Demuth J.P."/>
            <person name="Dumas L.J."/>
            <person name="Han S.-G."/>
            <person name="Hopkins J."/>
            <person name="Karimpour-Fard A."/>
            <person name="Kim Y.H."/>
            <person name="Pollack J.R."/>
            <person name="Vinar T."/>
            <person name="Addo-Quaye C."/>
            <person name="Degenhardt J."/>
            <person name="Denby A."/>
            <person name="Hubisz M.J."/>
            <person name="Indap A."/>
            <person name="Kosiol C."/>
            <person name="Lahn B.T."/>
            <person name="Lawson H.A."/>
            <person name="Marklein A."/>
            <person name="Nielsen R."/>
            <person name="Vallender E.J."/>
            <person name="Clark A.G."/>
            <person name="Ferguson B."/>
            <person name="Hernandez R.D."/>
            <person name="Hirani K."/>
            <person name="Kehrer-Sawatzki H."/>
            <person name="Kolb J."/>
            <person name="Patil S."/>
            <person name="Pu L.-L."/>
            <person name="Ren Y."/>
            <person name="Smith D.G."/>
            <person name="Wheeler D.A."/>
            <person name="Schenck I."/>
            <person name="Ball E.V."/>
            <person name="Chen R."/>
            <person name="Cooper D.N."/>
            <person name="Giardine B."/>
            <person name="Hsu F."/>
            <person name="Kent W.J."/>
            <person name="Lesk A."/>
            <person name="Nelson D.L."/>
            <person name="O'brien W.E."/>
            <person name="Pruefer K."/>
            <person name="Stenson P.D."/>
            <person name="Wallace J.C."/>
            <person name="Ke H."/>
            <person name="Liu X.-M."/>
            <person name="Wang P."/>
            <person name="Xiang A.P."/>
            <person name="Yang F."/>
            <person name="Barber G.P."/>
            <person name="Haussler D."/>
            <person name="Karolchik D."/>
            <person name="Kern A.D."/>
            <person name="Kuhn R.M."/>
            <person name="Smith K.E."/>
            <person name="Zwieg A.S."/>
        </authorList>
    </citation>
    <scope>NUCLEOTIDE SEQUENCE [LARGE SCALE GENOMIC DNA]</scope>
    <source>
        <strain evidence="2">17573</strain>
    </source>
</reference>
<dbReference type="Ensembl" id="ENSMMUT00000084561.1">
    <property type="protein sequence ID" value="ENSMMUP00000079703.1"/>
    <property type="gene ID" value="ENSMMUG00000053578.1"/>
</dbReference>
<dbReference type="VEuPathDB" id="HostDB:ENSMMUG00000053578"/>
<accession>A0A5F8AQP0</accession>
<dbReference type="GeneTree" id="ENSGT00940000170471"/>
<evidence type="ECO:0000313" key="2">
    <source>
        <dbReference type="Proteomes" id="UP000006718"/>
    </source>
</evidence>
<reference evidence="1" key="3">
    <citation type="submission" date="2025-08" db="UniProtKB">
        <authorList>
            <consortium name="Ensembl"/>
        </authorList>
    </citation>
    <scope>IDENTIFICATION</scope>
    <source>
        <strain evidence="1">17573</strain>
    </source>
</reference>
<reference evidence="1" key="4">
    <citation type="submission" date="2025-09" db="UniProtKB">
        <authorList>
            <consortium name="Ensembl"/>
        </authorList>
    </citation>
    <scope>IDENTIFICATION</scope>
    <source>
        <strain evidence="1">17573</strain>
    </source>
</reference>
<sequence length="164" mass="18158">MPKGYVQGQLFLFFQVNFFLRRSFTLVAQAGVQWRDLDSLQPPPPKFKRFSCLSFPSSWDHRHAPPRPANFVFLVETGFLHVGQAGLKFPTSGDPPALASQSAGITGMSHCAWLIFVFLVETAFHHVGQTGLELLTSDNLPTWASQSAGITGVSHCARPEWIIC</sequence>